<reference evidence="2 3" key="1">
    <citation type="submission" date="2023-06" db="EMBL/GenBank/DDBJ databases">
        <title>Roseiconus lacunae JC819 isolated from Gulf of Mannar region, Tamil Nadu.</title>
        <authorList>
            <person name="Pk S."/>
            <person name="Ch S."/>
            <person name="Ch V.R."/>
        </authorList>
    </citation>
    <scope>NUCLEOTIDE SEQUENCE [LARGE SCALE GENOMIC DNA]</scope>
    <source>
        <strain evidence="2 3">JC819</strain>
    </source>
</reference>
<name>A0ABT7PQB4_9BACT</name>
<proteinExistence type="predicted"/>
<evidence type="ECO:0000256" key="1">
    <source>
        <dbReference type="SAM" id="Phobius"/>
    </source>
</evidence>
<keyword evidence="1" id="KW-1133">Transmembrane helix</keyword>
<evidence type="ECO:0000313" key="2">
    <source>
        <dbReference type="EMBL" id="MDM4018699.1"/>
    </source>
</evidence>
<evidence type="ECO:0000313" key="3">
    <source>
        <dbReference type="Proteomes" id="UP001239462"/>
    </source>
</evidence>
<organism evidence="2 3">
    <name type="scientific">Roseiconus lacunae</name>
    <dbReference type="NCBI Taxonomy" id="2605694"/>
    <lineage>
        <taxon>Bacteria</taxon>
        <taxon>Pseudomonadati</taxon>
        <taxon>Planctomycetota</taxon>
        <taxon>Planctomycetia</taxon>
        <taxon>Pirellulales</taxon>
        <taxon>Pirellulaceae</taxon>
        <taxon>Roseiconus</taxon>
    </lineage>
</organism>
<keyword evidence="1" id="KW-0472">Membrane</keyword>
<keyword evidence="3" id="KW-1185">Reference proteome</keyword>
<keyword evidence="1" id="KW-0812">Transmembrane</keyword>
<dbReference type="EMBL" id="JASZZN010000025">
    <property type="protein sequence ID" value="MDM4018699.1"/>
    <property type="molecule type" value="Genomic_DNA"/>
</dbReference>
<feature type="transmembrane region" description="Helical" evidence="1">
    <location>
        <begin position="12"/>
        <end position="37"/>
    </location>
</feature>
<protein>
    <submittedName>
        <fullName evidence="2">Uncharacterized protein</fullName>
    </submittedName>
</protein>
<sequence length="106" mass="11637">MAKYDDLDTRQIFVIGIGSVLVTIVTILAVQYVYYLLVDAHQTQLQADSSYSRQNQILTDQSESISRYGADPATGNAIIPIDKAIEEVIKGANSETHADENESEST</sequence>
<comment type="caution">
    <text evidence="2">The sequence shown here is derived from an EMBL/GenBank/DDBJ whole genome shotgun (WGS) entry which is preliminary data.</text>
</comment>
<dbReference type="Proteomes" id="UP001239462">
    <property type="component" value="Unassembled WGS sequence"/>
</dbReference>
<accession>A0ABT7PQB4</accession>
<dbReference type="RefSeq" id="WP_149498877.1">
    <property type="nucleotide sequence ID" value="NZ_CP141221.1"/>
</dbReference>
<gene>
    <name evidence="2" type="ORF">QTN89_24815</name>
</gene>